<dbReference type="AlphaFoldDB" id="A0A0C4E5R8"/>
<sequence length="192" mass="20402">MNLILERARGSKVSGGGVKLILKGGGESLEGAKGVVVDWTQSTNRSNDYPSACCSSSKRWRDIKAAVEAVIGETAPCGFAVSLQVPAADLPAALALALAGILFLLPTFIAPPPPELCGALVYIVKRPQRTDRSAAVAGELVVAPDLVLLAEARPRESGNRRPRTRISRGTKAARKWLVRLKACPHDRASNDR</sequence>
<gene>
    <name evidence="1" type="ORF">MAPG_07841</name>
</gene>
<protein>
    <submittedName>
        <fullName evidence="1 2">Uncharacterized protein</fullName>
    </submittedName>
</protein>
<accession>A0A0C4E5R8</accession>
<evidence type="ECO:0000313" key="3">
    <source>
        <dbReference type="Proteomes" id="UP000011715"/>
    </source>
</evidence>
<keyword evidence="3" id="KW-1185">Reference proteome</keyword>
<name>A0A0C4E5R8_MAGP6</name>
<dbReference type="VEuPathDB" id="FungiDB:MAPG_07841"/>
<reference evidence="1" key="3">
    <citation type="submission" date="2011-03" db="EMBL/GenBank/DDBJ databases">
        <title>Annotation of Magnaporthe poae ATCC 64411.</title>
        <authorList>
            <person name="Ma L.-J."/>
            <person name="Dead R."/>
            <person name="Young S.K."/>
            <person name="Zeng Q."/>
            <person name="Gargeya S."/>
            <person name="Fitzgerald M."/>
            <person name="Haas B."/>
            <person name="Abouelleil A."/>
            <person name="Alvarado L."/>
            <person name="Arachchi H.M."/>
            <person name="Berlin A."/>
            <person name="Brown A."/>
            <person name="Chapman S.B."/>
            <person name="Chen Z."/>
            <person name="Dunbar C."/>
            <person name="Freedman E."/>
            <person name="Gearin G."/>
            <person name="Gellesch M."/>
            <person name="Goldberg J."/>
            <person name="Griggs A."/>
            <person name="Gujja S."/>
            <person name="Heiman D."/>
            <person name="Howarth C."/>
            <person name="Larson L."/>
            <person name="Lui A."/>
            <person name="MacDonald P.J.P."/>
            <person name="Mehta T."/>
            <person name="Montmayeur A."/>
            <person name="Murphy C."/>
            <person name="Neiman D."/>
            <person name="Pearson M."/>
            <person name="Priest M."/>
            <person name="Roberts A."/>
            <person name="Saif S."/>
            <person name="Shea T."/>
            <person name="Shenoy N."/>
            <person name="Sisk P."/>
            <person name="Stolte C."/>
            <person name="Sykes S."/>
            <person name="Yandava C."/>
            <person name="Wortman J."/>
            <person name="Nusbaum C."/>
            <person name="Birren B."/>
        </authorList>
    </citation>
    <scope>NUCLEOTIDE SEQUENCE</scope>
    <source>
        <strain evidence="1">ATCC 64411</strain>
    </source>
</reference>
<reference evidence="2" key="4">
    <citation type="journal article" date="2015" name="G3 (Bethesda)">
        <title>Genome sequences of three phytopathogenic species of the Magnaporthaceae family of fungi.</title>
        <authorList>
            <person name="Okagaki L.H."/>
            <person name="Nunes C.C."/>
            <person name="Sailsbery J."/>
            <person name="Clay B."/>
            <person name="Brown D."/>
            <person name="John T."/>
            <person name="Oh Y."/>
            <person name="Young N."/>
            <person name="Fitzgerald M."/>
            <person name="Haas B.J."/>
            <person name="Zeng Q."/>
            <person name="Young S."/>
            <person name="Adiconis X."/>
            <person name="Fan L."/>
            <person name="Levin J.Z."/>
            <person name="Mitchell T.K."/>
            <person name="Okubara P.A."/>
            <person name="Farman M.L."/>
            <person name="Kohn L.M."/>
            <person name="Birren B."/>
            <person name="Ma L.-J."/>
            <person name="Dean R.A."/>
        </authorList>
    </citation>
    <scope>NUCLEOTIDE SEQUENCE</scope>
    <source>
        <strain evidence="2">ATCC 64411 / 73-15</strain>
    </source>
</reference>
<dbReference type="EnsemblFungi" id="MAPG_07841T0">
    <property type="protein sequence ID" value="MAPG_07841T0"/>
    <property type="gene ID" value="MAPG_07841"/>
</dbReference>
<reference evidence="2" key="5">
    <citation type="submission" date="2015-06" db="UniProtKB">
        <authorList>
            <consortium name="EnsemblFungi"/>
        </authorList>
    </citation>
    <scope>IDENTIFICATION</scope>
    <source>
        <strain evidence="2">ATCC 64411</strain>
    </source>
</reference>
<dbReference type="EMBL" id="GL876972">
    <property type="protein sequence ID" value="KLU88859.1"/>
    <property type="molecule type" value="Genomic_DNA"/>
</dbReference>
<reference evidence="3" key="1">
    <citation type="submission" date="2010-05" db="EMBL/GenBank/DDBJ databases">
        <title>The genome sequence of Magnaporthe poae strain ATCC 64411.</title>
        <authorList>
            <person name="Ma L.-J."/>
            <person name="Dead R."/>
            <person name="Young S."/>
            <person name="Zeng Q."/>
            <person name="Koehrsen M."/>
            <person name="Alvarado L."/>
            <person name="Berlin A."/>
            <person name="Chapman S.B."/>
            <person name="Chen Z."/>
            <person name="Freedman E."/>
            <person name="Gellesch M."/>
            <person name="Goldberg J."/>
            <person name="Griggs A."/>
            <person name="Gujja S."/>
            <person name="Heilman E.R."/>
            <person name="Heiman D."/>
            <person name="Hepburn T."/>
            <person name="Howarth C."/>
            <person name="Jen D."/>
            <person name="Larson L."/>
            <person name="Mehta T."/>
            <person name="Neiman D."/>
            <person name="Pearson M."/>
            <person name="Roberts A."/>
            <person name="Saif S."/>
            <person name="Shea T."/>
            <person name="Shenoy N."/>
            <person name="Sisk P."/>
            <person name="Stolte C."/>
            <person name="Sykes S."/>
            <person name="Walk T."/>
            <person name="White J."/>
            <person name="Yandava C."/>
            <person name="Haas B."/>
            <person name="Nusbaum C."/>
            <person name="Birren B."/>
        </authorList>
    </citation>
    <scope>NUCLEOTIDE SEQUENCE [LARGE SCALE GENOMIC DNA]</scope>
    <source>
        <strain evidence="3">ATCC 64411 / 73-15</strain>
    </source>
</reference>
<proteinExistence type="predicted"/>
<organism evidence="2 3">
    <name type="scientific">Magnaporthiopsis poae (strain ATCC 64411 / 73-15)</name>
    <name type="common">Kentucky bluegrass fungus</name>
    <name type="synonym">Magnaporthe poae</name>
    <dbReference type="NCBI Taxonomy" id="644358"/>
    <lineage>
        <taxon>Eukaryota</taxon>
        <taxon>Fungi</taxon>
        <taxon>Dikarya</taxon>
        <taxon>Ascomycota</taxon>
        <taxon>Pezizomycotina</taxon>
        <taxon>Sordariomycetes</taxon>
        <taxon>Sordariomycetidae</taxon>
        <taxon>Magnaporthales</taxon>
        <taxon>Magnaporthaceae</taxon>
        <taxon>Magnaporthiopsis</taxon>
    </lineage>
</organism>
<dbReference type="EMBL" id="ADBL01001901">
    <property type="status" value="NOT_ANNOTATED_CDS"/>
    <property type="molecule type" value="Genomic_DNA"/>
</dbReference>
<dbReference type="Proteomes" id="UP000011715">
    <property type="component" value="Unassembled WGS sequence"/>
</dbReference>
<evidence type="ECO:0000313" key="1">
    <source>
        <dbReference type="EMBL" id="KLU88859.1"/>
    </source>
</evidence>
<reference evidence="1" key="2">
    <citation type="submission" date="2010-05" db="EMBL/GenBank/DDBJ databases">
        <title>The Genome Sequence of Magnaporthe poae strain ATCC 64411.</title>
        <authorList>
            <consortium name="The Broad Institute Genome Sequencing Platform"/>
            <consortium name="Broad Institute Genome Sequencing Center for Infectious Disease"/>
            <person name="Ma L.-J."/>
            <person name="Dead R."/>
            <person name="Young S."/>
            <person name="Zeng Q."/>
            <person name="Koehrsen M."/>
            <person name="Alvarado L."/>
            <person name="Berlin A."/>
            <person name="Chapman S.B."/>
            <person name="Chen Z."/>
            <person name="Freedman E."/>
            <person name="Gellesch M."/>
            <person name="Goldberg J."/>
            <person name="Griggs A."/>
            <person name="Gujja S."/>
            <person name="Heilman E.R."/>
            <person name="Heiman D."/>
            <person name="Hepburn T."/>
            <person name="Howarth C."/>
            <person name="Jen D."/>
            <person name="Larson L."/>
            <person name="Mehta T."/>
            <person name="Neiman D."/>
            <person name="Pearson M."/>
            <person name="Roberts A."/>
            <person name="Saif S."/>
            <person name="Shea T."/>
            <person name="Shenoy N."/>
            <person name="Sisk P."/>
            <person name="Stolte C."/>
            <person name="Sykes S."/>
            <person name="Walk T."/>
            <person name="White J."/>
            <person name="Yandava C."/>
            <person name="Haas B."/>
            <person name="Nusbaum C."/>
            <person name="Birren B."/>
        </authorList>
    </citation>
    <scope>NUCLEOTIDE SEQUENCE</scope>
    <source>
        <strain evidence="1">ATCC 64411</strain>
    </source>
</reference>
<evidence type="ECO:0000313" key="2">
    <source>
        <dbReference type="EnsemblFungi" id="MAPG_07841T0"/>
    </source>
</evidence>